<name>A0A834YZ79_TETSI</name>
<protein>
    <recommendedName>
        <fullName evidence="6">GTD-binding domain-containing protein</fullName>
    </recommendedName>
</protein>
<evidence type="ECO:0000313" key="8">
    <source>
        <dbReference type="Proteomes" id="UP000655225"/>
    </source>
</evidence>
<evidence type="ECO:0000256" key="3">
    <source>
        <dbReference type="ARBA" id="ARBA00022989"/>
    </source>
</evidence>
<keyword evidence="3" id="KW-1133">Transmembrane helix</keyword>
<proteinExistence type="predicted"/>
<evidence type="ECO:0000313" key="7">
    <source>
        <dbReference type="EMBL" id="KAF8395501.1"/>
    </source>
</evidence>
<dbReference type="InterPro" id="IPR007656">
    <property type="entry name" value="GTD-bd"/>
</dbReference>
<comment type="subcellular location">
    <subcellularLocation>
        <location evidence="1">Membrane</location>
    </subcellularLocation>
</comment>
<evidence type="ECO:0000256" key="2">
    <source>
        <dbReference type="ARBA" id="ARBA00022692"/>
    </source>
</evidence>
<evidence type="ECO:0000256" key="4">
    <source>
        <dbReference type="ARBA" id="ARBA00023136"/>
    </source>
</evidence>
<feature type="coiled-coil region" evidence="5">
    <location>
        <begin position="394"/>
        <end position="421"/>
    </location>
</feature>
<dbReference type="Proteomes" id="UP000655225">
    <property type="component" value="Unassembled WGS sequence"/>
</dbReference>
<keyword evidence="8" id="KW-1185">Reference proteome</keyword>
<dbReference type="PROSITE" id="PS51775">
    <property type="entry name" value="GTD_BINDING"/>
    <property type="match status" value="1"/>
</dbReference>
<dbReference type="Pfam" id="PF04576">
    <property type="entry name" value="Zein-binding"/>
    <property type="match status" value="1"/>
</dbReference>
<feature type="coiled-coil region" evidence="5">
    <location>
        <begin position="67"/>
        <end position="115"/>
    </location>
</feature>
<dbReference type="EMBL" id="JABCRI010000013">
    <property type="protein sequence ID" value="KAF8395501.1"/>
    <property type="molecule type" value="Genomic_DNA"/>
</dbReference>
<dbReference type="AlphaFoldDB" id="A0A834YZ79"/>
<comment type="caution">
    <text evidence="7">The sequence shown here is derived from an EMBL/GenBank/DDBJ whole genome shotgun (WGS) entry which is preliminary data.</text>
</comment>
<dbReference type="PANTHER" id="PTHR31422">
    <property type="entry name" value="BNAANNG28530D PROTEIN"/>
    <property type="match status" value="1"/>
</dbReference>
<evidence type="ECO:0000259" key="6">
    <source>
        <dbReference type="PROSITE" id="PS51775"/>
    </source>
</evidence>
<dbReference type="OMA" id="IKCCDCG"/>
<dbReference type="PANTHER" id="PTHR31422:SF0">
    <property type="entry name" value="MYOSIN-BINDING PROTEIN 7"/>
    <property type="match status" value="1"/>
</dbReference>
<dbReference type="GO" id="GO:0016020">
    <property type="term" value="C:membrane"/>
    <property type="evidence" value="ECO:0007669"/>
    <property type="project" value="UniProtKB-SubCell"/>
</dbReference>
<feature type="domain" description="GTD-binding" evidence="6">
    <location>
        <begin position="61"/>
        <end position="159"/>
    </location>
</feature>
<keyword evidence="2" id="KW-0812">Transmembrane</keyword>
<dbReference type="OrthoDB" id="1060521at2759"/>
<keyword evidence="4" id="KW-0472">Membrane</keyword>
<gene>
    <name evidence="7" type="ORF">HHK36_019447</name>
</gene>
<evidence type="ECO:0000256" key="5">
    <source>
        <dbReference type="SAM" id="Coils"/>
    </source>
</evidence>
<accession>A0A834YZ79</accession>
<sequence>MDSESSPPSTDLDKCCSRSCGCTLINGASATWQRSVKRKLEEVEDGIQNVPTTVARVEVENECMALREALGSQQQSIQELYMELEEERNASSSAANEAMSMILRLQREKAETQMESRQFKRFAEEKIAHDQYEFLALEDLLHKRELAIQSLNFEVQAYKYRMSSLGLSEAEVEGEKGGHSCTRGIVENFDTQIEFPPHDYPPLKCNLNEAKGPPEFDNDVEDIEKYAMDETPHAREQLQNLEHRIYQLERTPSSNQFNGEFSSTKNILEKAVVGQSPRRPRHNRRFSTDNLGSFFGLVKETGQDCTIETPMASDNFKKMEYRSATEGYSNCRKVDNGSDLGDDMSDRVYTIDSVHHGVPYNRVTDTKTSIGVNEDYVNTPKESVSQADVGDPDIKKLYTRLQALEADRESMKQAIISMRTDKAQLILLREIAQHLGKDISQERMIPVKKPSFIGRFSFMAAVKVCLWAIGQQRGLAHAFREEHLHEIAEMYYKYTSVKPLSSFCTYLQSLCSSM</sequence>
<reference evidence="7 8" key="1">
    <citation type="submission" date="2020-04" db="EMBL/GenBank/DDBJ databases">
        <title>Plant Genome Project.</title>
        <authorList>
            <person name="Zhang R.-G."/>
        </authorList>
    </citation>
    <scope>NUCLEOTIDE SEQUENCE [LARGE SCALE GENOMIC DNA]</scope>
    <source>
        <strain evidence="7">YNK0</strain>
        <tissue evidence="7">Leaf</tissue>
    </source>
</reference>
<keyword evidence="5" id="KW-0175">Coiled coil</keyword>
<evidence type="ECO:0000256" key="1">
    <source>
        <dbReference type="ARBA" id="ARBA00004370"/>
    </source>
</evidence>
<organism evidence="7 8">
    <name type="scientific">Tetracentron sinense</name>
    <name type="common">Spur-leaf</name>
    <dbReference type="NCBI Taxonomy" id="13715"/>
    <lineage>
        <taxon>Eukaryota</taxon>
        <taxon>Viridiplantae</taxon>
        <taxon>Streptophyta</taxon>
        <taxon>Embryophyta</taxon>
        <taxon>Tracheophyta</taxon>
        <taxon>Spermatophyta</taxon>
        <taxon>Magnoliopsida</taxon>
        <taxon>Trochodendrales</taxon>
        <taxon>Trochodendraceae</taxon>
        <taxon>Tetracentron</taxon>
    </lineage>
</organism>
<dbReference type="GO" id="GO:0080115">
    <property type="term" value="F:myosin XI tail binding"/>
    <property type="evidence" value="ECO:0007669"/>
    <property type="project" value="UniProtKB-ARBA"/>
</dbReference>